<comment type="caution">
    <text evidence="1">The sequence shown here is derived from an EMBL/GenBank/DDBJ whole genome shotgun (WGS) entry which is preliminary data.</text>
</comment>
<dbReference type="Proteomes" id="UP001214757">
    <property type="component" value="Unassembled WGS sequence"/>
</dbReference>
<gene>
    <name evidence="1" type="ORF">PSI22_03885</name>
</gene>
<evidence type="ECO:0000313" key="2">
    <source>
        <dbReference type="Proteomes" id="UP001214757"/>
    </source>
</evidence>
<proteinExistence type="predicted"/>
<protein>
    <recommendedName>
        <fullName evidence="3">Transposase</fullName>
    </recommendedName>
</protein>
<evidence type="ECO:0000313" key="1">
    <source>
        <dbReference type="EMBL" id="MDC9620790.1"/>
    </source>
</evidence>
<dbReference type="RefSeq" id="WP_273578670.1">
    <property type="nucleotide sequence ID" value="NZ_JAQRFO010000005.1"/>
</dbReference>
<keyword evidence="2" id="KW-1185">Reference proteome</keyword>
<dbReference type="EMBL" id="JAQRFO010000005">
    <property type="protein sequence ID" value="MDC9620790.1"/>
    <property type="molecule type" value="Genomic_DNA"/>
</dbReference>
<accession>A0ABT5M152</accession>
<organism evidence="1 2">
    <name type="scientific">Xenorhabdus aichiensis</name>
    <dbReference type="NCBI Taxonomy" id="3025874"/>
    <lineage>
        <taxon>Bacteria</taxon>
        <taxon>Pseudomonadati</taxon>
        <taxon>Pseudomonadota</taxon>
        <taxon>Gammaproteobacteria</taxon>
        <taxon>Enterobacterales</taxon>
        <taxon>Morganellaceae</taxon>
        <taxon>Xenorhabdus</taxon>
    </lineage>
</organism>
<sequence>MKNAAQIINEALNQRMTLFVIDNQLQYETSRDSIPPELLSEWKSYHKLSRFILSKKNENISRQNKKQHKDY</sequence>
<evidence type="ECO:0008006" key="3">
    <source>
        <dbReference type="Google" id="ProtNLM"/>
    </source>
</evidence>
<reference evidence="1 2" key="1">
    <citation type="submission" date="2023-02" db="EMBL/GenBank/DDBJ databases">
        <title>Entomopathogenic bacteria.</title>
        <authorList>
            <person name="Machado R.A."/>
        </authorList>
    </citation>
    <scope>NUCLEOTIDE SEQUENCE [LARGE SCALE GENOMIC DNA]</scope>
    <source>
        <strain evidence="1 2">XENO-7</strain>
    </source>
</reference>
<name>A0ABT5M152_9GAMM</name>